<evidence type="ECO:0000313" key="5">
    <source>
        <dbReference type="EMBL" id="MBA4541523.1"/>
    </source>
</evidence>
<dbReference type="PRINTS" id="PR00598">
    <property type="entry name" value="HTHMARR"/>
</dbReference>
<dbReference type="InterPro" id="IPR036390">
    <property type="entry name" value="WH_DNA-bd_sf"/>
</dbReference>
<dbReference type="EMBL" id="JACEIP010000001">
    <property type="protein sequence ID" value="MBA4541523.1"/>
    <property type="molecule type" value="Genomic_DNA"/>
</dbReference>
<dbReference type="AlphaFoldDB" id="A0A7W1X7K3"/>
<dbReference type="GO" id="GO:0003700">
    <property type="term" value="F:DNA-binding transcription factor activity"/>
    <property type="evidence" value="ECO:0007669"/>
    <property type="project" value="InterPro"/>
</dbReference>
<sequence>MGNEEKRFDPQIQRIDQITERIGRYVGSRFAGQEDSFQPKITPVKFILLRTVYLNQRCMVADLSREVNLTSGATTLALNRLEKEGLIRRQRDQADRRIVWVELSEEGEALVEKILWQRQQMFKQMLSVLTEDEQDLFIKLLEKISFKLCGQK</sequence>
<keyword evidence="1" id="KW-0805">Transcription regulation</keyword>
<evidence type="ECO:0000313" key="6">
    <source>
        <dbReference type="Proteomes" id="UP000530514"/>
    </source>
</evidence>
<dbReference type="RefSeq" id="WP_052153880.1">
    <property type="nucleotide sequence ID" value="NZ_JACEIP010000001.1"/>
</dbReference>
<evidence type="ECO:0000256" key="1">
    <source>
        <dbReference type="ARBA" id="ARBA00023015"/>
    </source>
</evidence>
<dbReference type="SUPFAM" id="SSF46785">
    <property type="entry name" value="Winged helix' DNA-binding domain"/>
    <property type="match status" value="1"/>
</dbReference>
<keyword evidence="3" id="KW-0804">Transcription</keyword>
<dbReference type="PANTHER" id="PTHR42756:SF1">
    <property type="entry name" value="TRANSCRIPTIONAL REPRESSOR OF EMRAB OPERON"/>
    <property type="match status" value="1"/>
</dbReference>
<dbReference type="InterPro" id="IPR036388">
    <property type="entry name" value="WH-like_DNA-bd_sf"/>
</dbReference>
<feature type="domain" description="HTH marR-type" evidence="4">
    <location>
        <begin position="8"/>
        <end position="146"/>
    </location>
</feature>
<dbReference type="PROSITE" id="PS50995">
    <property type="entry name" value="HTH_MARR_2"/>
    <property type="match status" value="1"/>
</dbReference>
<comment type="caution">
    <text evidence="5">The sequence shown here is derived from an EMBL/GenBank/DDBJ whole genome shotgun (WGS) entry which is preliminary data.</text>
</comment>
<evidence type="ECO:0000256" key="3">
    <source>
        <dbReference type="ARBA" id="ARBA00023163"/>
    </source>
</evidence>
<dbReference type="PANTHER" id="PTHR42756">
    <property type="entry name" value="TRANSCRIPTIONAL REGULATOR, MARR"/>
    <property type="match status" value="1"/>
</dbReference>
<organism evidence="5 6">
    <name type="scientific">Thermoactinomyces daqus</name>
    <dbReference type="NCBI Taxonomy" id="1329516"/>
    <lineage>
        <taxon>Bacteria</taxon>
        <taxon>Bacillati</taxon>
        <taxon>Bacillota</taxon>
        <taxon>Bacilli</taxon>
        <taxon>Bacillales</taxon>
        <taxon>Thermoactinomycetaceae</taxon>
        <taxon>Thermoactinomyces</taxon>
    </lineage>
</organism>
<evidence type="ECO:0000256" key="2">
    <source>
        <dbReference type="ARBA" id="ARBA00023125"/>
    </source>
</evidence>
<protein>
    <submittedName>
        <fullName evidence="5">MarR family transcriptional regulator</fullName>
    </submittedName>
</protein>
<gene>
    <name evidence="5" type="ORF">H1164_01195</name>
</gene>
<dbReference type="Pfam" id="PF01047">
    <property type="entry name" value="MarR"/>
    <property type="match status" value="1"/>
</dbReference>
<accession>A0A7W1X7K3</accession>
<keyword evidence="6" id="KW-1185">Reference proteome</keyword>
<dbReference type="OrthoDB" id="3254893at2"/>
<proteinExistence type="predicted"/>
<name>A0A7W1X7K3_9BACL</name>
<dbReference type="InterPro" id="IPR000835">
    <property type="entry name" value="HTH_MarR-typ"/>
</dbReference>
<dbReference type="Gene3D" id="1.10.10.10">
    <property type="entry name" value="Winged helix-like DNA-binding domain superfamily/Winged helix DNA-binding domain"/>
    <property type="match status" value="1"/>
</dbReference>
<keyword evidence="2" id="KW-0238">DNA-binding</keyword>
<dbReference type="Proteomes" id="UP000530514">
    <property type="component" value="Unassembled WGS sequence"/>
</dbReference>
<reference evidence="5 6" key="1">
    <citation type="submission" date="2020-07" db="EMBL/GenBank/DDBJ databases">
        <authorList>
            <person name="Feng H."/>
        </authorList>
    </citation>
    <scope>NUCLEOTIDE SEQUENCE [LARGE SCALE GENOMIC DNA]</scope>
    <source>
        <strain evidence="6">s-11</strain>
    </source>
</reference>
<dbReference type="SMART" id="SM00347">
    <property type="entry name" value="HTH_MARR"/>
    <property type="match status" value="1"/>
</dbReference>
<dbReference type="GO" id="GO:0003677">
    <property type="term" value="F:DNA binding"/>
    <property type="evidence" value="ECO:0007669"/>
    <property type="project" value="UniProtKB-KW"/>
</dbReference>
<evidence type="ECO:0000259" key="4">
    <source>
        <dbReference type="PROSITE" id="PS50995"/>
    </source>
</evidence>